<protein>
    <submittedName>
        <fullName evidence="6">Protein kinase</fullName>
    </submittedName>
</protein>
<organism evidence="6 7">
    <name type="scientific">Acanthopleuribacter pedis</name>
    <dbReference type="NCBI Taxonomy" id="442870"/>
    <lineage>
        <taxon>Bacteria</taxon>
        <taxon>Pseudomonadati</taxon>
        <taxon>Acidobacteriota</taxon>
        <taxon>Holophagae</taxon>
        <taxon>Acanthopleuribacterales</taxon>
        <taxon>Acanthopleuribacteraceae</taxon>
        <taxon>Acanthopleuribacter</taxon>
    </lineage>
</organism>
<name>A0A8J7U4J5_9BACT</name>
<dbReference type="SUPFAM" id="SSF52058">
    <property type="entry name" value="L domain-like"/>
    <property type="match status" value="1"/>
</dbReference>
<keyword evidence="6" id="KW-0808">Transferase</keyword>
<feature type="compositionally biased region" description="Basic and acidic residues" evidence="4">
    <location>
        <begin position="502"/>
        <end position="511"/>
    </location>
</feature>
<evidence type="ECO:0000256" key="3">
    <source>
        <dbReference type="ARBA" id="ARBA00022737"/>
    </source>
</evidence>
<evidence type="ECO:0000313" key="6">
    <source>
        <dbReference type="EMBL" id="MBO1318366.1"/>
    </source>
</evidence>
<dbReference type="Proteomes" id="UP000664417">
    <property type="component" value="Unassembled WGS sequence"/>
</dbReference>
<reference evidence="6" key="1">
    <citation type="submission" date="2021-03" db="EMBL/GenBank/DDBJ databases">
        <authorList>
            <person name="Wang G."/>
        </authorList>
    </citation>
    <scope>NUCLEOTIDE SEQUENCE</scope>
    <source>
        <strain evidence="6">KCTC 12899</strain>
    </source>
</reference>
<evidence type="ECO:0000256" key="2">
    <source>
        <dbReference type="ARBA" id="ARBA00022614"/>
    </source>
</evidence>
<gene>
    <name evidence="6" type="ORF">J3U88_07860</name>
</gene>
<evidence type="ECO:0000259" key="5">
    <source>
        <dbReference type="PROSITE" id="PS50011"/>
    </source>
</evidence>
<dbReference type="GO" id="GO:0004672">
    <property type="term" value="F:protein kinase activity"/>
    <property type="evidence" value="ECO:0007669"/>
    <property type="project" value="InterPro"/>
</dbReference>
<dbReference type="SMART" id="SM00364">
    <property type="entry name" value="LRR_BAC"/>
    <property type="match status" value="9"/>
</dbReference>
<dbReference type="InterPro" id="IPR011009">
    <property type="entry name" value="Kinase-like_dom_sf"/>
</dbReference>
<keyword evidence="2" id="KW-0433">Leucine-rich repeat</keyword>
<dbReference type="Gene3D" id="3.80.10.10">
    <property type="entry name" value="Ribonuclease Inhibitor"/>
    <property type="match status" value="3"/>
</dbReference>
<comment type="caution">
    <text evidence="6">The sequence shown here is derived from an EMBL/GenBank/DDBJ whole genome shotgun (WGS) entry which is preliminary data.</text>
</comment>
<dbReference type="InterPro" id="IPR018247">
    <property type="entry name" value="EF_Hand_1_Ca_BS"/>
</dbReference>
<dbReference type="PANTHER" id="PTHR47114:SF2">
    <property type="entry name" value="OLIGODENDROCYTE-MYELIN GLYCOPROTEIN"/>
    <property type="match status" value="1"/>
</dbReference>
<accession>A0A8J7U4J5</accession>
<feature type="compositionally biased region" description="Low complexity" evidence="4">
    <location>
        <begin position="472"/>
        <end position="491"/>
    </location>
</feature>
<feature type="region of interest" description="Disordered" evidence="4">
    <location>
        <begin position="322"/>
        <end position="549"/>
    </location>
</feature>
<dbReference type="GO" id="GO:0005524">
    <property type="term" value="F:ATP binding"/>
    <property type="evidence" value="ECO:0007669"/>
    <property type="project" value="InterPro"/>
</dbReference>
<dbReference type="PANTHER" id="PTHR47114">
    <property type="match status" value="1"/>
</dbReference>
<dbReference type="SMART" id="SM00220">
    <property type="entry name" value="S_TKc"/>
    <property type="match status" value="1"/>
</dbReference>
<dbReference type="InterPro" id="IPR051071">
    <property type="entry name" value="LRR-bact_E3_ubiq_ligases"/>
</dbReference>
<proteinExistence type="inferred from homology"/>
<dbReference type="Pfam" id="PF00069">
    <property type="entry name" value="Pkinase"/>
    <property type="match status" value="1"/>
</dbReference>
<feature type="compositionally biased region" description="Polar residues" evidence="4">
    <location>
        <begin position="426"/>
        <end position="436"/>
    </location>
</feature>
<sequence length="1394" mass="152161">MEPKLSDLIEDLKNLQPLGKHGIAKIFETAGEFKGQIRTVSTIGIKPLDGETFERLKPRFEEVLRKIQALEHPAVARCMGGWFTEQGPLFLWQQIIGSPLTKRLGDKGLEAKVPTLEVIEKIGSALAALRESGLSTAVSPENIYVTDTDEVTLFPFDLARTFLKNHVSTDQTDLFELSYASPEQLLMGYLVPPSDVFSLAILAHQILSGRLPFVVRPPGRIDAKIINEPPKITPHSDPEVQKFWKAVIRQALQKNPNHRFNDIPVFLKALGEICGMDGFDKGFSYPKEPEPSLNTPSLKNSDGTLVFDEEMQAMIVDQIKGEAAPKEAEHAPKGTSDEAQSPPEPTASAKKASPSEMQDNLEATDASVQASEPEEVAKETPNTPTDTAEGTPAGSQAADRAEDDLFTPFDPSILSEAPPHGDAAPQIQSNNSQGQKSDGESPAQPGQTPREETEALAAYSEEPEALTPNRGAPPVATETPAATGEETPANTLSSANETPTVKVRDQKRALDEAPTLKLRDQKTEQDQTSEPSPSSTTEPSKTEKAATKTSKWPLAVGLTVAALLVAGALLLPKSEPAQPEPPPAPAVTFQDAAMGNLLTKAFDADKNGVLNEEEINRITHLTMPADSGIVSFDDLSLLPNLSQITLDDLNLDNLPKLPATLTELSLANNQLSGTLDFSELPGLQQLVLAGNGLTVFPILPPSLQRLDLRENLLGEDNCPDLKNFAGTLQYNPQAQGNTVDCNNPPVTTIEIPDHALKQALLQAADQDGDGAVSQQEALRVTTLNLGGKPKKRGSVSDLTGLAAFRNLAELDVSYQKLKALNELPPRLQVLICTGNQLSDLPISQLQTLKQLRLSDNRFKQLNIGPLRNLEVLICSLNPLEAWPAFPTKLKRLFASDVRLNQPPDLSSLPELRVAVLKFNDLETLPAVGPALKTLDIQGNQLTTANCETIWAYEQHIVAFTYSDQRGTHLDCANEQAVAIPDTAFLAYLIAAHDGNGDGRFSQKEAMVVTKIKTPGKGAIRDLTGLAAMSALTELDARKESLAELPELPPALDTLYLDQNQFTDLPKKMPLRIKVLSFEGNQLSEEDCPALQRFITRHSRAKITYLDQQEAFLTDCLLTPVPETPPSVQTYGEMLPQLLDDSQVSEHQLVDYLSQGATRVPPESFTAVLTKAEKKFPGQATVQAALAKQQLLKGQPKQAVARYRKALSDINVPRGHLLFAAYAAVQADNTKQAAEWYQQEAKQRRKFALKDVFVRNGWVAGTGGGFGLSRNLTRKIKNHLEEVAATKSLTARIALLRLSFLSGDWQGFKKDLAKLKQEKLALDDWRVVVAWDLVETGAFQEAFYLLEDNPNTEAAMLRGYLHLVSYQYDQAIPILRGLDSTEFPEVNCFPALSAR</sequence>
<feature type="domain" description="Protein kinase" evidence="5">
    <location>
        <begin position="12"/>
        <end position="279"/>
    </location>
</feature>
<dbReference type="InterPro" id="IPR001611">
    <property type="entry name" value="Leu-rich_rpt"/>
</dbReference>
<evidence type="ECO:0000256" key="1">
    <source>
        <dbReference type="ARBA" id="ARBA00009868"/>
    </source>
</evidence>
<dbReference type="PROSITE" id="PS51450">
    <property type="entry name" value="LRR"/>
    <property type="match status" value="1"/>
</dbReference>
<keyword evidence="3" id="KW-0677">Repeat</keyword>
<keyword evidence="7" id="KW-1185">Reference proteome</keyword>
<dbReference type="Gene3D" id="1.10.510.10">
    <property type="entry name" value="Transferase(Phosphotransferase) domain 1"/>
    <property type="match status" value="1"/>
</dbReference>
<feature type="compositionally biased region" description="Basic and acidic residues" evidence="4">
    <location>
        <begin position="322"/>
        <end position="336"/>
    </location>
</feature>
<dbReference type="PROSITE" id="PS00018">
    <property type="entry name" value="EF_HAND_1"/>
    <property type="match status" value="1"/>
</dbReference>
<dbReference type="PROSITE" id="PS50011">
    <property type="entry name" value="PROTEIN_KINASE_DOM"/>
    <property type="match status" value="1"/>
</dbReference>
<dbReference type="EMBL" id="JAFREP010000005">
    <property type="protein sequence ID" value="MBO1318366.1"/>
    <property type="molecule type" value="Genomic_DNA"/>
</dbReference>
<dbReference type="InterPro" id="IPR000719">
    <property type="entry name" value="Prot_kinase_dom"/>
</dbReference>
<dbReference type="SUPFAM" id="SSF56112">
    <property type="entry name" value="Protein kinase-like (PK-like)"/>
    <property type="match status" value="1"/>
</dbReference>
<dbReference type="RefSeq" id="WP_207858095.1">
    <property type="nucleotide sequence ID" value="NZ_JAFREP010000005.1"/>
</dbReference>
<feature type="compositionally biased region" description="Low complexity" evidence="4">
    <location>
        <begin position="528"/>
        <end position="539"/>
    </location>
</feature>
<keyword evidence="6" id="KW-0418">Kinase</keyword>
<comment type="similarity">
    <text evidence="1">Belongs to the LRR-containing bacterial E3 ligase family.</text>
</comment>
<evidence type="ECO:0000256" key="4">
    <source>
        <dbReference type="SAM" id="MobiDB-lite"/>
    </source>
</evidence>
<evidence type="ECO:0000313" key="7">
    <source>
        <dbReference type="Proteomes" id="UP000664417"/>
    </source>
</evidence>
<dbReference type="InterPro" id="IPR032675">
    <property type="entry name" value="LRR_dom_sf"/>
</dbReference>